<accession>A0A0L6U513</accession>
<protein>
    <recommendedName>
        <fullName evidence="3">FeS cluster biogenesis domain-containing protein</fullName>
    </recommendedName>
</protein>
<evidence type="ECO:0008006" key="3">
    <source>
        <dbReference type="Google" id="ProtNLM"/>
    </source>
</evidence>
<comment type="caution">
    <text evidence="1">The sequence shown here is derived from an EMBL/GenBank/DDBJ whole genome shotgun (WGS) entry which is preliminary data.</text>
</comment>
<evidence type="ECO:0000313" key="2">
    <source>
        <dbReference type="Proteomes" id="UP000036873"/>
    </source>
</evidence>
<gene>
    <name evidence="1" type="ORF">AKG39_01535</name>
</gene>
<dbReference type="STRING" id="52689.AKG39_01535"/>
<proteinExistence type="predicted"/>
<organism evidence="1 2">
    <name type="scientific">Acetobacterium bakii</name>
    <dbReference type="NCBI Taxonomy" id="52689"/>
    <lineage>
        <taxon>Bacteria</taxon>
        <taxon>Bacillati</taxon>
        <taxon>Bacillota</taxon>
        <taxon>Clostridia</taxon>
        <taxon>Eubacteriales</taxon>
        <taxon>Eubacteriaceae</taxon>
        <taxon>Acetobacterium</taxon>
    </lineage>
</organism>
<name>A0A0L6U513_9FIRM</name>
<dbReference type="OrthoDB" id="1778696at2"/>
<reference evidence="2" key="1">
    <citation type="submission" date="2015-07" db="EMBL/GenBank/DDBJ databases">
        <title>Draft genome sequence of Acetobacterium bakii DSM 8293, a potential psychrophilic chemical producer through syngas fermentation.</title>
        <authorList>
            <person name="Song Y."/>
            <person name="Hwang S."/>
            <person name="Cho B.-K."/>
        </authorList>
    </citation>
    <scope>NUCLEOTIDE SEQUENCE [LARGE SCALE GENOMIC DNA]</scope>
    <source>
        <strain evidence="2">DSM 8239</strain>
    </source>
</reference>
<sequence length="106" mass="12030">MDQSYGIKIDQTVLDYMKGKGKDVLTLDIILTGGGCCPTMEISEIEFRKPEKPDLYDVYEQNDTTLYISKEAKVITPTLHFILKNNFIGSTVEAEGLSVKKQYSEW</sequence>
<dbReference type="Proteomes" id="UP000036873">
    <property type="component" value="Unassembled WGS sequence"/>
</dbReference>
<dbReference type="AlphaFoldDB" id="A0A0L6U513"/>
<dbReference type="EMBL" id="LGYO01000004">
    <property type="protein sequence ID" value="KNZ43407.1"/>
    <property type="molecule type" value="Genomic_DNA"/>
</dbReference>
<keyword evidence="2" id="KW-1185">Reference proteome</keyword>
<evidence type="ECO:0000313" key="1">
    <source>
        <dbReference type="EMBL" id="KNZ43407.1"/>
    </source>
</evidence>
<dbReference type="RefSeq" id="WP_050738596.1">
    <property type="nucleotide sequence ID" value="NZ_LGYO01000004.1"/>
</dbReference>